<evidence type="ECO:0000313" key="3">
    <source>
        <dbReference type="Proteomes" id="UP000054166"/>
    </source>
</evidence>
<dbReference type="HOGENOM" id="CLU_1627711_0_0_1"/>
<feature type="compositionally biased region" description="Low complexity" evidence="1">
    <location>
        <begin position="91"/>
        <end position="106"/>
    </location>
</feature>
<keyword evidence="3" id="KW-1185">Reference proteome</keyword>
<evidence type="ECO:0000313" key="2">
    <source>
        <dbReference type="EMBL" id="KIM83455.1"/>
    </source>
</evidence>
<proteinExistence type="predicted"/>
<sequence>MDGADQSEGSVPYDIHDHTTFSSTAPELTQSYNMQVDQGYISSMISVRKGLLLIRTIRHCDSVRASLPALLHRRRKKTNKHPPSAGQNQSLPATTTFKAPKKTLTASRKSQKVESKRPRTRPPCPFGYGKTFNRRLDSQPPDIQLLLCVEGKIIPAYRMPDVP</sequence>
<dbReference type="InParanoid" id="A0A0C3FGE2"/>
<dbReference type="EMBL" id="KN832991">
    <property type="protein sequence ID" value="KIM83455.1"/>
    <property type="molecule type" value="Genomic_DNA"/>
</dbReference>
<protein>
    <submittedName>
        <fullName evidence="2">Uncharacterized protein</fullName>
    </submittedName>
</protein>
<gene>
    <name evidence="2" type="ORF">PILCRDRAFT_7356</name>
</gene>
<reference evidence="3" key="2">
    <citation type="submission" date="2015-01" db="EMBL/GenBank/DDBJ databases">
        <title>Evolutionary Origins and Diversification of the Mycorrhizal Mutualists.</title>
        <authorList>
            <consortium name="DOE Joint Genome Institute"/>
            <consortium name="Mycorrhizal Genomics Consortium"/>
            <person name="Kohler A."/>
            <person name="Kuo A."/>
            <person name="Nagy L.G."/>
            <person name="Floudas D."/>
            <person name="Copeland A."/>
            <person name="Barry K.W."/>
            <person name="Cichocki N."/>
            <person name="Veneault-Fourrey C."/>
            <person name="LaButti K."/>
            <person name="Lindquist E.A."/>
            <person name="Lipzen A."/>
            <person name="Lundell T."/>
            <person name="Morin E."/>
            <person name="Murat C."/>
            <person name="Riley R."/>
            <person name="Ohm R."/>
            <person name="Sun H."/>
            <person name="Tunlid A."/>
            <person name="Henrissat B."/>
            <person name="Grigoriev I.V."/>
            <person name="Hibbett D.S."/>
            <person name="Martin F."/>
        </authorList>
    </citation>
    <scope>NUCLEOTIDE SEQUENCE [LARGE SCALE GENOMIC DNA]</scope>
    <source>
        <strain evidence="3">F 1598</strain>
    </source>
</reference>
<dbReference type="Proteomes" id="UP000054166">
    <property type="component" value="Unassembled WGS sequence"/>
</dbReference>
<reference evidence="2 3" key="1">
    <citation type="submission" date="2014-04" db="EMBL/GenBank/DDBJ databases">
        <authorList>
            <consortium name="DOE Joint Genome Institute"/>
            <person name="Kuo A."/>
            <person name="Tarkka M."/>
            <person name="Buscot F."/>
            <person name="Kohler A."/>
            <person name="Nagy L.G."/>
            <person name="Floudas D."/>
            <person name="Copeland A."/>
            <person name="Barry K.W."/>
            <person name="Cichocki N."/>
            <person name="Veneault-Fourrey C."/>
            <person name="LaButti K."/>
            <person name="Lindquist E.A."/>
            <person name="Lipzen A."/>
            <person name="Lundell T."/>
            <person name="Morin E."/>
            <person name="Murat C."/>
            <person name="Sun H."/>
            <person name="Tunlid A."/>
            <person name="Henrissat B."/>
            <person name="Grigoriev I.V."/>
            <person name="Hibbett D.S."/>
            <person name="Martin F."/>
            <person name="Nordberg H.P."/>
            <person name="Cantor M.N."/>
            <person name="Hua S.X."/>
        </authorList>
    </citation>
    <scope>NUCLEOTIDE SEQUENCE [LARGE SCALE GENOMIC DNA]</scope>
    <source>
        <strain evidence="2 3">F 1598</strain>
    </source>
</reference>
<organism evidence="2 3">
    <name type="scientific">Piloderma croceum (strain F 1598)</name>
    <dbReference type="NCBI Taxonomy" id="765440"/>
    <lineage>
        <taxon>Eukaryota</taxon>
        <taxon>Fungi</taxon>
        <taxon>Dikarya</taxon>
        <taxon>Basidiomycota</taxon>
        <taxon>Agaricomycotina</taxon>
        <taxon>Agaricomycetes</taxon>
        <taxon>Agaricomycetidae</taxon>
        <taxon>Atheliales</taxon>
        <taxon>Atheliaceae</taxon>
        <taxon>Piloderma</taxon>
    </lineage>
</organism>
<name>A0A0C3FGE2_PILCF</name>
<accession>A0A0C3FGE2</accession>
<dbReference type="AlphaFoldDB" id="A0A0C3FGE2"/>
<evidence type="ECO:0000256" key="1">
    <source>
        <dbReference type="SAM" id="MobiDB-lite"/>
    </source>
</evidence>
<feature type="region of interest" description="Disordered" evidence="1">
    <location>
        <begin position="73"/>
        <end position="133"/>
    </location>
</feature>